<evidence type="ECO:0000256" key="1">
    <source>
        <dbReference type="SAM" id="MobiDB-lite"/>
    </source>
</evidence>
<name>A0AAE0HHB7_9PEZI</name>
<gene>
    <name evidence="2" type="ORF">B0H64DRAFT_170825</name>
</gene>
<dbReference type="Proteomes" id="UP001278766">
    <property type="component" value="Unassembled WGS sequence"/>
</dbReference>
<feature type="region of interest" description="Disordered" evidence="1">
    <location>
        <begin position="1"/>
        <end position="43"/>
    </location>
</feature>
<dbReference type="AlphaFoldDB" id="A0AAE0HHB7"/>
<sequence length="204" mass="22938">MPPFPGSSPELTPQFSHQTKTSPKDSKSTQARKRDKAVSSHAIDRRPPGCVEWLRVFVHWTNLKAWWQSGLMRKTRNLVPSGASVRIRSTSKTKLIFWSFLICVSFSFSFLFPSPSSLFVSALPPYLITPAHGYSTFYPWLPDNEEKGWLACIETLTTKINPTTRCPRSPLERKIGVRAVTRPLAHATQLPASPKICRSIAGSR</sequence>
<feature type="compositionally biased region" description="Polar residues" evidence="1">
    <location>
        <begin position="9"/>
        <end position="21"/>
    </location>
</feature>
<comment type="caution">
    <text evidence="2">The sequence shown here is derived from an EMBL/GenBank/DDBJ whole genome shotgun (WGS) entry which is preliminary data.</text>
</comment>
<evidence type="ECO:0000313" key="3">
    <source>
        <dbReference type="Proteomes" id="UP001278766"/>
    </source>
</evidence>
<dbReference type="GeneID" id="87835706"/>
<proteinExistence type="predicted"/>
<accession>A0AAE0HHB7</accession>
<reference evidence="2" key="2">
    <citation type="submission" date="2023-06" db="EMBL/GenBank/DDBJ databases">
        <authorList>
            <consortium name="Lawrence Berkeley National Laboratory"/>
            <person name="Haridas S."/>
            <person name="Hensen N."/>
            <person name="Bonometti L."/>
            <person name="Westerberg I."/>
            <person name="Brannstrom I.O."/>
            <person name="Guillou S."/>
            <person name="Cros-Aarteil S."/>
            <person name="Calhoun S."/>
            <person name="Kuo A."/>
            <person name="Mondo S."/>
            <person name="Pangilinan J."/>
            <person name="Riley R."/>
            <person name="Labutti K."/>
            <person name="Andreopoulos B."/>
            <person name="Lipzen A."/>
            <person name="Chen C."/>
            <person name="Yanf M."/>
            <person name="Daum C."/>
            <person name="Ng V."/>
            <person name="Clum A."/>
            <person name="Steindorff A."/>
            <person name="Ohm R."/>
            <person name="Martin F."/>
            <person name="Silar P."/>
            <person name="Natvig D."/>
            <person name="Lalanne C."/>
            <person name="Gautier V."/>
            <person name="Ament-Velasquez S.L."/>
            <person name="Kruys A."/>
            <person name="Hutchinson M.I."/>
            <person name="Powell A.J."/>
            <person name="Barry K."/>
            <person name="Miller A.N."/>
            <person name="Grigoriev I.V."/>
            <person name="Debuchy R."/>
            <person name="Gladieux P."/>
            <person name="Thoren M.H."/>
            <person name="Johannesson H."/>
        </authorList>
    </citation>
    <scope>NUCLEOTIDE SEQUENCE</scope>
    <source>
        <strain evidence="2">CBS 168.71</strain>
    </source>
</reference>
<reference evidence="2" key="1">
    <citation type="journal article" date="2023" name="Mol. Phylogenet. Evol.">
        <title>Genome-scale phylogeny and comparative genomics of the fungal order Sordariales.</title>
        <authorList>
            <person name="Hensen N."/>
            <person name="Bonometti L."/>
            <person name="Westerberg I."/>
            <person name="Brannstrom I.O."/>
            <person name="Guillou S."/>
            <person name="Cros-Aarteil S."/>
            <person name="Calhoun S."/>
            <person name="Haridas S."/>
            <person name="Kuo A."/>
            <person name="Mondo S."/>
            <person name="Pangilinan J."/>
            <person name="Riley R."/>
            <person name="LaButti K."/>
            <person name="Andreopoulos B."/>
            <person name="Lipzen A."/>
            <person name="Chen C."/>
            <person name="Yan M."/>
            <person name="Daum C."/>
            <person name="Ng V."/>
            <person name="Clum A."/>
            <person name="Steindorff A."/>
            <person name="Ohm R.A."/>
            <person name="Martin F."/>
            <person name="Silar P."/>
            <person name="Natvig D.O."/>
            <person name="Lalanne C."/>
            <person name="Gautier V."/>
            <person name="Ament-Velasquez S.L."/>
            <person name="Kruys A."/>
            <person name="Hutchinson M.I."/>
            <person name="Powell A.J."/>
            <person name="Barry K."/>
            <person name="Miller A.N."/>
            <person name="Grigoriev I.V."/>
            <person name="Debuchy R."/>
            <person name="Gladieux P."/>
            <person name="Hiltunen Thoren M."/>
            <person name="Johannesson H."/>
        </authorList>
    </citation>
    <scope>NUCLEOTIDE SEQUENCE</scope>
    <source>
        <strain evidence="2">CBS 168.71</strain>
    </source>
</reference>
<protein>
    <submittedName>
        <fullName evidence="2">Uncharacterized protein</fullName>
    </submittedName>
</protein>
<organism evidence="2 3">
    <name type="scientific">Chaetomium fimeti</name>
    <dbReference type="NCBI Taxonomy" id="1854472"/>
    <lineage>
        <taxon>Eukaryota</taxon>
        <taxon>Fungi</taxon>
        <taxon>Dikarya</taxon>
        <taxon>Ascomycota</taxon>
        <taxon>Pezizomycotina</taxon>
        <taxon>Sordariomycetes</taxon>
        <taxon>Sordariomycetidae</taxon>
        <taxon>Sordariales</taxon>
        <taxon>Chaetomiaceae</taxon>
        <taxon>Chaetomium</taxon>
    </lineage>
</organism>
<dbReference type="RefSeq" id="XP_062659984.1">
    <property type="nucleotide sequence ID" value="XM_062798758.1"/>
</dbReference>
<keyword evidence="3" id="KW-1185">Reference proteome</keyword>
<dbReference type="EMBL" id="JAUEPN010000004">
    <property type="protein sequence ID" value="KAK3296470.1"/>
    <property type="molecule type" value="Genomic_DNA"/>
</dbReference>
<evidence type="ECO:0000313" key="2">
    <source>
        <dbReference type="EMBL" id="KAK3296470.1"/>
    </source>
</evidence>